<gene>
    <name evidence="2" type="ORF">SAMN05444411_102167</name>
</gene>
<sequence length="97" mass="11252">MNKIIAFLEQNMLSCSTKKYLNQECMGCGMQRAIILLLKGDIIGSIKMYPALITLIIMFIYLLFHLKFNYIKGHLVLKYLFILNVIIILGNYLIKSF</sequence>
<evidence type="ECO:0000256" key="1">
    <source>
        <dbReference type="SAM" id="Phobius"/>
    </source>
</evidence>
<feature type="transmembrane region" description="Helical" evidence="1">
    <location>
        <begin position="76"/>
        <end position="94"/>
    </location>
</feature>
<proteinExistence type="predicted"/>
<keyword evidence="1" id="KW-0472">Membrane</keyword>
<name>A0A1H2WD99_9FLAO</name>
<accession>A0A1H2WD99</accession>
<keyword evidence="3" id="KW-1185">Reference proteome</keyword>
<dbReference type="InterPro" id="IPR021215">
    <property type="entry name" value="DUF2752"/>
</dbReference>
<keyword evidence="1" id="KW-1133">Transmembrane helix</keyword>
<organism evidence="2 3">
    <name type="scientific">Lutibacter oricola</name>
    <dbReference type="NCBI Taxonomy" id="762486"/>
    <lineage>
        <taxon>Bacteria</taxon>
        <taxon>Pseudomonadati</taxon>
        <taxon>Bacteroidota</taxon>
        <taxon>Flavobacteriia</taxon>
        <taxon>Flavobacteriales</taxon>
        <taxon>Flavobacteriaceae</taxon>
        <taxon>Lutibacter</taxon>
    </lineage>
</organism>
<evidence type="ECO:0008006" key="4">
    <source>
        <dbReference type="Google" id="ProtNLM"/>
    </source>
</evidence>
<reference evidence="2 3" key="1">
    <citation type="submission" date="2016-10" db="EMBL/GenBank/DDBJ databases">
        <authorList>
            <person name="de Groot N.N."/>
        </authorList>
    </citation>
    <scope>NUCLEOTIDE SEQUENCE [LARGE SCALE GENOMIC DNA]</scope>
    <source>
        <strain evidence="2 3">DSM 24956</strain>
    </source>
</reference>
<dbReference type="Pfam" id="PF10825">
    <property type="entry name" value="DUF2752"/>
    <property type="match status" value="1"/>
</dbReference>
<protein>
    <recommendedName>
        <fullName evidence="4">DUF2752 domain-containing protein</fullName>
    </recommendedName>
</protein>
<feature type="transmembrane region" description="Helical" evidence="1">
    <location>
        <begin position="46"/>
        <end position="64"/>
    </location>
</feature>
<evidence type="ECO:0000313" key="3">
    <source>
        <dbReference type="Proteomes" id="UP000199595"/>
    </source>
</evidence>
<dbReference type="EMBL" id="FNNJ01000002">
    <property type="protein sequence ID" value="SDW78446.1"/>
    <property type="molecule type" value="Genomic_DNA"/>
</dbReference>
<evidence type="ECO:0000313" key="2">
    <source>
        <dbReference type="EMBL" id="SDW78446.1"/>
    </source>
</evidence>
<keyword evidence="1" id="KW-0812">Transmembrane</keyword>
<dbReference type="AlphaFoldDB" id="A0A1H2WD99"/>
<dbReference type="Proteomes" id="UP000199595">
    <property type="component" value="Unassembled WGS sequence"/>
</dbReference>
<dbReference type="STRING" id="762486.SAMN05444411_102167"/>